<organism evidence="2 3">
    <name type="scientific">Algimonas porphyrae</name>
    <dbReference type="NCBI Taxonomy" id="1128113"/>
    <lineage>
        <taxon>Bacteria</taxon>
        <taxon>Pseudomonadati</taxon>
        <taxon>Pseudomonadota</taxon>
        <taxon>Alphaproteobacteria</taxon>
        <taxon>Maricaulales</taxon>
        <taxon>Robiginitomaculaceae</taxon>
        <taxon>Algimonas</taxon>
    </lineage>
</organism>
<protein>
    <submittedName>
        <fullName evidence="2">Cytochrome oxidase</fullName>
    </submittedName>
</protein>
<comment type="caution">
    <text evidence="2">The sequence shown here is derived from an EMBL/GenBank/DDBJ whole genome shotgun (WGS) entry which is preliminary data.</text>
</comment>
<dbReference type="InterPro" id="IPR008620">
    <property type="entry name" value="FixH"/>
</dbReference>
<feature type="transmembrane region" description="Helical" evidence="1">
    <location>
        <begin position="23"/>
        <end position="49"/>
    </location>
</feature>
<evidence type="ECO:0000313" key="2">
    <source>
        <dbReference type="EMBL" id="GLQ21633.1"/>
    </source>
</evidence>
<dbReference type="EMBL" id="BSNJ01000005">
    <property type="protein sequence ID" value="GLQ21633.1"/>
    <property type="molecule type" value="Genomic_DNA"/>
</dbReference>
<evidence type="ECO:0000313" key="3">
    <source>
        <dbReference type="Proteomes" id="UP001161390"/>
    </source>
</evidence>
<dbReference type="RefSeq" id="WP_284373389.1">
    <property type="nucleotide sequence ID" value="NZ_BSNJ01000005.1"/>
</dbReference>
<dbReference type="Pfam" id="PF05751">
    <property type="entry name" value="FixH"/>
    <property type="match status" value="1"/>
</dbReference>
<name>A0ABQ5V251_9PROT</name>
<keyword evidence="1" id="KW-1133">Transmembrane helix</keyword>
<sequence length="170" mass="18510">MADTVSINPDEQDAGWRLTGRHVLLLMVGFFGIIIATSIVFTTLAVTSFRGEDVERSYRQGLDYNTTLSDRAVQSELGWGAAVNVSGEVDNRTLVVQLSDSGGAVITGTTFTGGLRHPVDSTLDHRIDLETHGDGIARADISGLLGQWTLEVSAVNGEDRFEFRRDLDLR</sequence>
<accession>A0ABQ5V251</accession>
<evidence type="ECO:0000256" key="1">
    <source>
        <dbReference type="SAM" id="Phobius"/>
    </source>
</evidence>
<proteinExistence type="predicted"/>
<keyword evidence="1" id="KW-0472">Membrane</keyword>
<reference evidence="2" key="2">
    <citation type="submission" date="2023-01" db="EMBL/GenBank/DDBJ databases">
        <title>Draft genome sequence of Algimonas porphyrae strain NBRC 108216.</title>
        <authorList>
            <person name="Sun Q."/>
            <person name="Mori K."/>
        </authorList>
    </citation>
    <scope>NUCLEOTIDE SEQUENCE</scope>
    <source>
        <strain evidence="2">NBRC 108216</strain>
    </source>
</reference>
<dbReference type="Proteomes" id="UP001161390">
    <property type="component" value="Unassembled WGS sequence"/>
</dbReference>
<gene>
    <name evidence="2" type="ORF">GCM10007854_25880</name>
</gene>
<keyword evidence="1" id="KW-0812">Transmembrane</keyword>
<reference evidence="2" key="1">
    <citation type="journal article" date="2014" name="Int. J. Syst. Evol. Microbiol.">
        <title>Complete genome of a new Firmicutes species belonging to the dominant human colonic microbiota ('Ruminococcus bicirculans') reveals two chromosomes and a selective capacity to utilize plant glucans.</title>
        <authorList>
            <consortium name="NISC Comparative Sequencing Program"/>
            <person name="Wegmann U."/>
            <person name="Louis P."/>
            <person name="Goesmann A."/>
            <person name="Henrissat B."/>
            <person name="Duncan S.H."/>
            <person name="Flint H.J."/>
        </authorList>
    </citation>
    <scope>NUCLEOTIDE SEQUENCE</scope>
    <source>
        <strain evidence="2">NBRC 108216</strain>
    </source>
</reference>
<keyword evidence="3" id="KW-1185">Reference proteome</keyword>